<comment type="caution">
    <text evidence="1">The sequence shown here is derived from an EMBL/GenBank/DDBJ whole genome shotgun (WGS) entry which is preliminary data.</text>
</comment>
<protein>
    <submittedName>
        <fullName evidence="1">Uncharacterized protein</fullName>
    </submittedName>
</protein>
<dbReference type="EMBL" id="CM037625">
    <property type="protein sequence ID" value="KAH7998167.1"/>
    <property type="molecule type" value="Genomic_DNA"/>
</dbReference>
<evidence type="ECO:0000313" key="2">
    <source>
        <dbReference type="Proteomes" id="UP000827872"/>
    </source>
</evidence>
<keyword evidence="2" id="KW-1185">Reference proteome</keyword>
<organism evidence="1 2">
    <name type="scientific">Sphaerodactylus townsendi</name>
    <dbReference type="NCBI Taxonomy" id="933632"/>
    <lineage>
        <taxon>Eukaryota</taxon>
        <taxon>Metazoa</taxon>
        <taxon>Chordata</taxon>
        <taxon>Craniata</taxon>
        <taxon>Vertebrata</taxon>
        <taxon>Euteleostomi</taxon>
        <taxon>Lepidosauria</taxon>
        <taxon>Squamata</taxon>
        <taxon>Bifurcata</taxon>
        <taxon>Gekkota</taxon>
        <taxon>Sphaerodactylidae</taxon>
        <taxon>Sphaerodactylus</taxon>
    </lineage>
</organism>
<evidence type="ECO:0000313" key="1">
    <source>
        <dbReference type="EMBL" id="KAH7998167.1"/>
    </source>
</evidence>
<sequence length="127" mass="14156">MTLSRESYNQGNYNLKFEGENHLEQCQKETEEVTQIMLENYSKVLDRDGKLSDLDERAEKLRNESSAFSKTTHQIALQQRWKNRKCKIILAAVVVGAILLILAIVLALKFGGSGNEEPAAKASTGGD</sequence>
<name>A0ACB8EZN6_9SAUR</name>
<proteinExistence type="predicted"/>
<accession>A0ACB8EZN6</accession>
<gene>
    <name evidence="1" type="ORF">K3G42_013378</name>
</gene>
<dbReference type="Proteomes" id="UP000827872">
    <property type="component" value="Linkage Group LG12"/>
</dbReference>
<reference evidence="1" key="1">
    <citation type="submission" date="2021-08" db="EMBL/GenBank/DDBJ databases">
        <title>The first chromosome-level gecko genome reveals the dynamic sex chromosomes of Neotropical dwarf geckos (Sphaerodactylidae: Sphaerodactylus).</title>
        <authorList>
            <person name="Pinto B.J."/>
            <person name="Keating S.E."/>
            <person name="Gamble T."/>
        </authorList>
    </citation>
    <scope>NUCLEOTIDE SEQUENCE</scope>
    <source>
        <strain evidence="1">TG3544</strain>
    </source>
</reference>